<dbReference type="PANTHER" id="PTHR31609">
    <property type="entry name" value="YDJC DEACETYLASE FAMILY MEMBER"/>
    <property type="match status" value="1"/>
</dbReference>
<dbReference type="Gene3D" id="3.20.20.370">
    <property type="entry name" value="Glycoside hydrolase/deacetylase"/>
    <property type="match status" value="1"/>
</dbReference>
<proteinExistence type="inferred from homology"/>
<keyword evidence="7" id="KW-0460">Magnesium</keyword>
<evidence type="ECO:0000256" key="6">
    <source>
        <dbReference type="ARBA" id="ARBA00022801"/>
    </source>
</evidence>
<name>W6USY1_ECHGR</name>
<comment type="function">
    <text evidence="2">Probably catalyzes the deacetylation of acetylated carbohydrates an important step in the degradation of oligosaccharides.</text>
</comment>
<dbReference type="PANTHER" id="PTHR31609:SF1">
    <property type="entry name" value="CARBOHYDRATE DEACETYLASE"/>
    <property type="match status" value="1"/>
</dbReference>
<dbReference type="EMBL" id="APAU02000114">
    <property type="protein sequence ID" value="EUB56494.1"/>
    <property type="molecule type" value="Genomic_DNA"/>
</dbReference>
<evidence type="ECO:0000256" key="1">
    <source>
        <dbReference type="ARBA" id="ARBA00001946"/>
    </source>
</evidence>
<gene>
    <name evidence="9" type="ORF">EGR_08671</name>
</gene>
<evidence type="ECO:0000256" key="2">
    <source>
        <dbReference type="ARBA" id="ARBA00003451"/>
    </source>
</evidence>
<keyword evidence="6" id="KW-0378">Hydrolase</keyword>
<dbReference type="GO" id="GO:0019213">
    <property type="term" value="F:deacetylase activity"/>
    <property type="evidence" value="ECO:0007669"/>
    <property type="project" value="TreeGrafter"/>
</dbReference>
<organism evidence="9 10">
    <name type="scientific">Echinococcus granulosus</name>
    <name type="common">Hydatid tapeworm</name>
    <dbReference type="NCBI Taxonomy" id="6210"/>
    <lineage>
        <taxon>Eukaryota</taxon>
        <taxon>Metazoa</taxon>
        <taxon>Spiralia</taxon>
        <taxon>Lophotrochozoa</taxon>
        <taxon>Platyhelminthes</taxon>
        <taxon>Cestoda</taxon>
        <taxon>Eucestoda</taxon>
        <taxon>Cyclophyllidea</taxon>
        <taxon>Taeniidae</taxon>
        <taxon>Echinococcus</taxon>
        <taxon>Echinococcus granulosus group</taxon>
    </lineage>
</organism>
<evidence type="ECO:0000256" key="5">
    <source>
        <dbReference type="ARBA" id="ARBA00022723"/>
    </source>
</evidence>
<comment type="cofactor">
    <cofactor evidence="1">
        <name>Mg(2+)</name>
        <dbReference type="ChEBI" id="CHEBI:18420"/>
    </cofactor>
</comment>
<dbReference type="SUPFAM" id="SSF88713">
    <property type="entry name" value="Glycoside hydrolase/deacetylase"/>
    <property type="match status" value="1"/>
</dbReference>
<reference evidence="9 10" key="1">
    <citation type="journal article" date="2013" name="Nat. Genet.">
        <title>The genome of the hydatid tapeworm Echinococcus granulosus.</title>
        <authorList>
            <person name="Zheng H."/>
            <person name="Zhang W."/>
            <person name="Zhang L."/>
            <person name="Zhang Z."/>
            <person name="Li J."/>
            <person name="Lu G."/>
            <person name="Zhu Y."/>
            <person name="Wang Y."/>
            <person name="Huang Y."/>
            <person name="Liu J."/>
            <person name="Kang H."/>
            <person name="Chen J."/>
            <person name="Wang L."/>
            <person name="Chen A."/>
            <person name="Yu S."/>
            <person name="Gao Z."/>
            <person name="Jin L."/>
            <person name="Gu W."/>
            <person name="Wang Z."/>
            <person name="Zhao L."/>
            <person name="Shi B."/>
            <person name="Wen H."/>
            <person name="Lin R."/>
            <person name="Jones M.K."/>
            <person name="Brejova B."/>
            <person name="Vinar T."/>
            <person name="Zhao G."/>
            <person name="McManus D.P."/>
            <person name="Chen Z."/>
            <person name="Zhou Y."/>
            <person name="Wang S."/>
        </authorList>
    </citation>
    <scope>NUCLEOTIDE SEQUENCE [LARGE SCALE GENOMIC DNA]</scope>
</reference>
<dbReference type="KEGG" id="egl:EGR_08671"/>
<dbReference type="GO" id="GO:0016787">
    <property type="term" value="F:hydrolase activity"/>
    <property type="evidence" value="ECO:0007669"/>
    <property type="project" value="UniProtKB-KW"/>
</dbReference>
<evidence type="ECO:0000256" key="8">
    <source>
        <dbReference type="ARBA" id="ARBA00023277"/>
    </source>
</evidence>
<sequence length="374" mass="41680">MKRAERRFLSVNFIVTPSLGNAFVRIPEAPIICENSVLKSLLFLFILKRRSGGGDEVFAHNLLAKTSQLAIVADDGFYADRRDVALVECWKHGAVTDVSVLMNGGVVRSSTTPATSVLLNYCMQEAALPGLHINLSEGEPLSTKGSISSLLEDGTGLFYGKANLRRNLQTVHLWHVEIEIERQIIKFEKLFGVSPLRVDGHQHCHVLPGIVEVLCRLLPRHSVSWIRLPEEVVLKQRDSQMLFSRMNLAGESPIDFYREVSSQAAAARVHFQSAGLKSTDAFIGMLTMGQNMTIDNLQACFSVIDRPATVELMTHPGYPLSGSDWATQGCSARIGPDEFSRSTDRSHEMTLLRSQEFRNLLKHNNIRLNTFSTF</sequence>
<protein>
    <recommendedName>
        <fullName evidence="4">Carbohydrate deacetylase</fullName>
    </recommendedName>
</protein>
<dbReference type="InterPro" id="IPR011330">
    <property type="entry name" value="Glyco_hydro/deAcase_b/a-brl"/>
</dbReference>
<dbReference type="OMA" id="GLHNCDW"/>
<keyword evidence="10" id="KW-1185">Reference proteome</keyword>
<dbReference type="Pfam" id="PF04794">
    <property type="entry name" value="YdjC"/>
    <property type="match status" value="1"/>
</dbReference>
<dbReference type="AlphaFoldDB" id="W6USY1"/>
<evidence type="ECO:0000256" key="7">
    <source>
        <dbReference type="ARBA" id="ARBA00022842"/>
    </source>
</evidence>
<evidence type="ECO:0000313" key="10">
    <source>
        <dbReference type="Proteomes" id="UP000019149"/>
    </source>
</evidence>
<dbReference type="Proteomes" id="UP000019149">
    <property type="component" value="Unassembled WGS sequence"/>
</dbReference>
<keyword evidence="8" id="KW-0119">Carbohydrate metabolism</keyword>
<dbReference type="GO" id="GO:0046872">
    <property type="term" value="F:metal ion binding"/>
    <property type="evidence" value="ECO:0007669"/>
    <property type="project" value="UniProtKB-KW"/>
</dbReference>
<evidence type="ECO:0000313" key="9">
    <source>
        <dbReference type="EMBL" id="EUB56494.1"/>
    </source>
</evidence>
<dbReference type="OrthoDB" id="8908051at2759"/>
<accession>W6USY1</accession>
<dbReference type="RefSeq" id="XP_024347690.1">
    <property type="nucleotide sequence ID" value="XM_024497920.1"/>
</dbReference>
<dbReference type="CTD" id="36344386"/>
<dbReference type="InterPro" id="IPR006879">
    <property type="entry name" value="YdjC-like"/>
</dbReference>
<evidence type="ECO:0000256" key="4">
    <source>
        <dbReference type="ARBA" id="ARBA00018477"/>
    </source>
</evidence>
<evidence type="ECO:0000256" key="3">
    <source>
        <dbReference type="ARBA" id="ARBA00008843"/>
    </source>
</evidence>
<dbReference type="GO" id="GO:0005975">
    <property type="term" value="P:carbohydrate metabolic process"/>
    <property type="evidence" value="ECO:0007669"/>
    <property type="project" value="InterPro"/>
</dbReference>
<comment type="similarity">
    <text evidence="3">Belongs to the YdjC deacetylase family.</text>
</comment>
<keyword evidence="5" id="KW-0479">Metal-binding</keyword>
<comment type="caution">
    <text evidence="9">The sequence shown here is derived from an EMBL/GenBank/DDBJ whole genome shotgun (WGS) entry which is preliminary data.</text>
</comment>
<dbReference type="GeneID" id="36344386"/>